<dbReference type="SUPFAM" id="SSF51182">
    <property type="entry name" value="RmlC-like cupins"/>
    <property type="match status" value="1"/>
</dbReference>
<dbReference type="PANTHER" id="PTHR21047">
    <property type="entry name" value="DTDP-6-DEOXY-D-GLUCOSE-3,5 EPIMERASE"/>
    <property type="match status" value="1"/>
</dbReference>
<evidence type="ECO:0000256" key="3">
    <source>
        <dbReference type="RuleBase" id="RU364069"/>
    </source>
</evidence>
<reference evidence="4 5" key="1">
    <citation type="submission" date="2014-06" db="EMBL/GenBank/DDBJ databases">
        <authorList>
            <person name="Ngugi D.K."/>
            <person name="Blom J."/>
            <person name="Alam I."/>
            <person name="Rashid M."/>
            <person name="Baalawi W."/>
            <person name="Zhang G."/>
            <person name="Hikmawan T."/>
            <person name="Guan Y."/>
            <person name="Antunes A."/>
            <person name="Siam R."/>
            <person name="El-Dorry H."/>
            <person name="Bajic V."/>
            <person name="Stingl U."/>
        </authorList>
    </citation>
    <scope>NUCLEOTIDE SEQUENCE [LARGE SCALE GENOMIC DNA]</scope>
    <source>
        <strain evidence="4">SCGC AAA799-B03</strain>
    </source>
</reference>
<dbReference type="EMBL" id="JOTA01000003">
    <property type="protein sequence ID" value="KFM22149.1"/>
    <property type="molecule type" value="Genomic_DNA"/>
</dbReference>
<accession>A0A087S8U5</accession>
<dbReference type="PANTHER" id="PTHR21047:SF2">
    <property type="entry name" value="THYMIDINE DIPHOSPHO-4-KETO-RHAMNOSE 3,5-EPIMERASE"/>
    <property type="match status" value="1"/>
</dbReference>
<comment type="subunit">
    <text evidence="3">Homodimer.</text>
</comment>
<dbReference type="GO" id="GO:0008830">
    <property type="term" value="F:dTDP-4-dehydrorhamnose 3,5-epimerase activity"/>
    <property type="evidence" value="ECO:0007669"/>
    <property type="project" value="UniProtKB-UniRule"/>
</dbReference>
<dbReference type="InterPro" id="IPR000888">
    <property type="entry name" value="RmlC-like"/>
</dbReference>
<evidence type="ECO:0000256" key="1">
    <source>
        <dbReference type="PIRSR" id="PIRSR600888-1"/>
    </source>
</evidence>
<dbReference type="Proteomes" id="UP000029384">
    <property type="component" value="Unassembled WGS sequence"/>
</dbReference>
<dbReference type="GO" id="GO:0005829">
    <property type="term" value="C:cytosol"/>
    <property type="evidence" value="ECO:0007669"/>
    <property type="project" value="TreeGrafter"/>
</dbReference>
<evidence type="ECO:0000313" key="5">
    <source>
        <dbReference type="Proteomes" id="UP000029384"/>
    </source>
</evidence>
<dbReference type="CDD" id="cd00438">
    <property type="entry name" value="cupin_RmlC"/>
    <property type="match status" value="1"/>
</dbReference>
<evidence type="ECO:0000313" key="4">
    <source>
        <dbReference type="EMBL" id="KFM22149.1"/>
    </source>
</evidence>
<dbReference type="UniPathway" id="UPA00124"/>
<dbReference type="NCBIfam" id="TIGR01221">
    <property type="entry name" value="rmlC"/>
    <property type="match status" value="1"/>
</dbReference>
<protein>
    <recommendedName>
        <fullName evidence="3">dTDP-4-dehydrorhamnose 3,5-epimerase</fullName>
        <ecNumber evidence="3">5.1.3.13</ecNumber>
    </recommendedName>
    <alternativeName>
        <fullName evidence="3">Thymidine diphospho-4-keto-rhamnose 3,5-epimerase</fullName>
    </alternativeName>
</protein>
<keyword evidence="5" id="KW-1185">Reference proteome</keyword>
<dbReference type="GO" id="GO:0019305">
    <property type="term" value="P:dTDP-rhamnose biosynthetic process"/>
    <property type="evidence" value="ECO:0007669"/>
    <property type="project" value="UniProtKB-UniRule"/>
</dbReference>
<comment type="pathway">
    <text evidence="3">Carbohydrate biosynthesis; dTDP-L-rhamnose biosynthesis.</text>
</comment>
<keyword evidence="3 4" id="KW-0413">Isomerase</keyword>
<comment type="catalytic activity">
    <reaction evidence="3">
        <text>dTDP-4-dehydro-6-deoxy-alpha-D-glucose = dTDP-4-dehydro-beta-L-rhamnose</text>
        <dbReference type="Rhea" id="RHEA:16969"/>
        <dbReference type="ChEBI" id="CHEBI:57649"/>
        <dbReference type="ChEBI" id="CHEBI:62830"/>
        <dbReference type="EC" id="5.1.3.13"/>
    </reaction>
</comment>
<name>A0A087S8U5_9ARCH</name>
<sequence>MGRKICYSDTKGEDILKFNELEFKDVFLIEIEKIEDERGYFVRTWDKKIFEEKGLNPNLVQCNVSFNKKKGTVRGMHFQKKPFEEAKLIRCTKGNVFEVLIDIRENSPTFHKWISIELSERENKMLYVPEGFALGFQTLEDNTELIYQMSEYYHPEHSGGIRWNDPKIGIKWPLECSVISKKDELINLL</sequence>
<dbReference type="Pfam" id="PF00908">
    <property type="entry name" value="dTDP_sugar_isom"/>
    <property type="match status" value="1"/>
</dbReference>
<dbReference type="EC" id="5.1.3.13" evidence="3"/>
<dbReference type="InterPro" id="IPR011051">
    <property type="entry name" value="RmlC_Cupin_sf"/>
</dbReference>
<evidence type="ECO:0000256" key="2">
    <source>
        <dbReference type="PIRSR" id="PIRSR600888-3"/>
    </source>
</evidence>
<feature type="active site" description="Proton donor" evidence="1">
    <location>
        <position position="147"/>
    </location>
</feature>
<proteinExistence type="inferred from homology"/>
<organism evidence="4 5">
    <name type="scientific">Marine Group I thaumarchaeote SCGC AAA799-B03</name>
    <dbReference type="NCBI Taxonomy" id="1502289"/>
    <lineage>
        <taxon>Archaea</taxon>
        <taxon>Nitrososphaerota</taxon>
        <taxon>Marine Group I</taxon>
    </lineage>
</organism>
<feature type="active site" description="Proton acceptor" evidence="1">
    <location>
        <position position="77"/>
    </location>
</feature>
<dbReference type="GO" id="GO:0000271">
    <property type="term" value="P:polysaccharide biosynthetic process"/>
    <property type="evidence" value="ECO:0007669"/>
    <property type="project" value="TreeGrafter"/>
</dbReference>
<comment type="caution">
    <text evidence="4">The sequence shown here is derived from an EMBL/GenBank/DDBJ whole genome shotgun (WGS) entry which is preliminary data.</text>
</comment>
<dbReference type="InterPro" id="IPR014710">
    <property type="entry name" value="RmlC-like_jellyroll"/>
</dbReference>
<comment type="similarity">
    <text evidence="3">Belongs to the dTDP-4-dehydrorhamnose 3,5-epimerase family.</text>
</comment>
<dbReference type="AlphaFoldDB" id="A0A087S8U5"/>
<dbReference type="Gene3D" id="2.60.120.10">
    <property type="entry name" value="Jelly Rolls"/>
    <property type="match status" value="1"/>
</dbReference>
<feature type="site" description="Participates in a stacking interaction with the thymidine ring of dTDP-4-oxo-6-deoxyglucose" evidence="2">
    <location>
        <position position="153"/>
    </location>
</feature>
<dbReference type="PATRIC" id="fig|1502289.3.peg.170"/>
<comment type="function">
    <text evidence="3">Catalyzes the epimerization of the C3' and C5'positions of dTDP-6-deoxy-D-xylo-4-hexulose, forming dTDP-6-deoxy-L-lyxo-4-hexulose.</text>
</comment>
<gene>
    <name evidence="4" type="primary">rfbC</name>
    <name evidence="4" type="ORF">AAA799B03_00171</name>
</gene>